<comment type="caution">
    <text evidence="7">Lacks conserved residue(s) required for the propagation of feature annotation.</text>
</comment>
<evidence type="ECO:0000256" key="6">
    <source>
        <dbReference type="ARBA" id="ARBA00023180"/>
    </source>
</evidence>
<dbReference type="Gene3D" id="4.10.800.10">
    <property type="entry name" value="Thyroglobulin type-1"/>
    <property type="match status" value="1"/>
</dbReference>
<feature type="disulfide bond" evidence="7">
    <location>
        <begin position="103"/>
        <end position="110"/>
    </location>
</feature>
<dbReference type="Pfam" id="PF16597">
    <property type="entry name" value="Thyroglob_assoc"/>
    <property type="match status" value="1"/>
</dbReference>
<evidence type="ECO:0000256" key="5">
    <source>
        <dbReference type="ARBA" id="ARBA00023157"/>
    </source>
</evidence>
<evidence type="ECO:0000256" key="1">
    <source>
        <dbReference type="ARBA" id="ARBA00004613"/>
    </source>
</evidence>
<evidence type="ECO:0000256" key="7">
    <source>
        <dbReference type="PROSITE-ProRule" id="PRU00500"/>
    </source>
</evidence>
<dbReference type="InterPro" id="IPR000716">
    <property type="entry name" value="Thyroglobulin_1"/>
</dbReference>
<comment type="caution">
    <text evidence="9">The sequence shown here is derived from an EMBL/GenBank/DDBJ whole genome shotgun (WGS) entry which is preliminary data.</text>
</comment>
<feature type="domain" description="Thyroglobulin type-1" evidence="8">
    <location>
        <begin position="65"/>
        <end position="135"/>
    </location>
</feature>
<dbReference type="GO" id="GO:0005604">
    <property type="term" value="C:basement membrane"/>
    <property type="evidence" value="ECO:0007669"/>
    <property type="project" value="TreeGrafter"/>
</dbReference>
<protein>
    <recommendedName>
        <fullName evidence="8">Thyroglobulin type-1 domain-containing protein</fullName>
    </recommendedName>
</protein>
<dbReference type="InterPro" id="IPR051950">
    <property type="entry name" value="Dev_reg/Prot_inhib"/>
</dbReference>
<dbReference type="PANTHER" id="PTHR12352:SF21">
    <property type="entry name" value="SPARC-RELATED MODULAR CALCIUM-BINDING PROTEIN 2"/>
    <property type="match status" value="1"/>
</dbReference>
<dbReference type="InterPro" id="IPR036857">
    <property type="entry name" value="Thyroglobulin_1_sf"/>
</dbReference>
<keyword evidence="3" id="KW-0732">Signal</keyword>
<dbReference type="SMART" id="SM00211">
    <property type="entry name" value="TY"/>
    <property type="match status" value="1"/>
</dbReference>
<keyword evidence="6" id="KW-0325">Glycoprotein</keyword>
<keyword evidence="5 7" id="KW-1015">Disulfide bond</keyword>
<dbReference type="PANTHER" id="PTHR12352">
    <property type="entry name" value="SECRETED MODULAR CALCIUM-BINDING PROTEIN"/>
    <property type="match status" value="1"/>
</dbReference>
<dbReference type="GO" id="GO:0030198">
    <property type="term" value="P:extracellular matrix organization"/>
    <property type="evidence" value="ECO:0007669"/>
    <property type="project" value="TreeGrafter"/>
</dbReference>
<sequence>MDIASRYPTLWTEQVKSRQNKTNKNSGLVPTLLGLHTAPLSCDCPPVAKAGSVYLLTTFLPLAAASSCDQEHQSALEEAKQPKNDNVVIPECAHGGLYKPVQCHPSTGYCWCVLVDTGRPIPGTSTSKHLNDLNVRGVPAIMLEDWDLEDDEGKHQGFQREAGAGDRMGPWLRLNEEMFWRTTNLQGIEQEQGLEAQRHRAGG</sequence>
<dbReference type="PROSITE" id="PS00484">
    <property type="entry name" value="THYROGLOBULIN_1_1"/>
    <property type="match status" value="1"/>
</dbReference>
<keyword evidence="4" id="KW-0677">Repeat</keyword>
<dbReference type="GO" id="GO:0008201">
    <property type="term" value="F:heparin binding"/>
    <property type="evidence" value="ECO:0007669"/>
    <property type="project" value="TreeGrafter"/>
</dbReference>
<dbReference type="Proteomes" id="UP001488838">
    <property type="component" value="Unassembled WGS sequence"/>
</dbReference>
<dbReference type="GO" id="GO:0050840">
    <property type="term" value="F:extracellular matrix binding"/>
    <property type="evidence" value="ECO:0007669"/>
    <property type="project" value="TreeGrafter"/>
</dbReference>
<dbReference type="Pfam" id="PF00086">
    <property type="entry name" value="Thyroglobulin_1"/>
    <property type="match status" value="1"/>
</dbReference>
<dbReference type="FunFam" id="4.10.800.10:FF:000004">
    <property type="entry name" value="SPARC-related modular calcium-binding protein 1"/>
    <property type="match status" value="1"/>
</dbReference>
<evidence type="ECO:0000256" key="3">
    <source>
        <dbReference type="ARBA" id="ARBA00022729"/>
    </source>
</evidence>
<keyword evidence="10" id="KW-1185">Reference proteome</keyword>
<evidence type="ECO:0000256" key="4">
    <source>
        <dbReference type="ARBA" id="ARBA00022737"/>
    </source>
</evidence>
<proteinExistence type="predicted"/>
<organism evidence="9 10">
    <name type="scientific">Myodes glareolus</name>
    <name type="common">Bank vole</name>
    <name type="synonym">Clethrionomys glareolus</name>
    <dbReference type="NCBI Taxonomy" id="447135"/>
    <lineage>
        <taxon>Eukaryota</taxon>
        <taxon>Metazoa</taxon>
        <taxon>Chordata</taxon>
        <taxon>Craniata</taxon>
        <taxon>Vertebrata</taxon>
        <taxon>Euteleostomi</taxon>
        <taxon>Mammalia</taxon>
        <taxon>Eutheria</taxon>
        <taxon>Euarchontoglires</taxon>
        <taxon>Glires</taxon>
        <taxon>Rodentia</taxon>
        <taxon>Myomorpha</taxon>
        <taxon>Muroidea</taxon>
        <taxon>Cricetidae</taxon>
        <taxon>Arvicolinae</taxon>
        <taxon>Myodes</taxon>
    </lineage>
</organism>
<accession>A0AAW0HXQ9</accession>
<evidence type="ECO:0000256" key="2">
    <source>
        <dbReference type="ARBA" id="ARBA00022525"/>
    </source>
</evidence>
<comment type="subcellular location">
    <subcellularLocation>
        <location evidence="1">Secreted</location>
    </subcellularLocation>
</comment>
<dbReference type="EMBL" id="JBBHLL010000289">
    <property type="protein sequence ID" value="KAK7806854.1"/>
    <property type="molecule type" value="Genomic_DNA"/>
</dbReference>
<evidence type="ECO:0000259" key="8">
    <source>
        <dbReference type="PROSITE" id="PS51162"/>
    </source>
</evidence>
<keyword evidence="2" id="KW-0964">Secreted</keyword>
<evidence type="ECO:0000313" key="9">
    <source>
        <dbReference type="EMBL" id="KAK7806854.1"/>
    </source>
</evidence>
<dbReference type="AlphaFoldDB" id="A0AAW0HXQ9"/>
<dbReference type="CDD" id="cd00191">
    <property type="entry name" value="TY"/>
    <property type="match status" value="1"/>
</dbReference>
<dbReference type="GO" id="GO:0005615">
    <property type="term" value="C:extracellular space"/>
    <property type="evidence" value="ECO:0007669"/>
    <property type="project" value="TreeGrafter"/>
</dbReference>
<reference evidence="9 10" key="1">
    <citation type="journal article" date="2023" name="bioRxiv">
        <title>Conserved and derived expression patterns and positive selection on dental genes reveal complex evolutionary context of ever-growing rodent molars.</title>
        <authorList>
            <person name="Calamari Z.T."/>
            <person name="Song A."/>
            <person name="Cohen E."/>
            <person name="Akter M."/>
            <person name="Roy R.D."/>
            <person name="Hallikas O."/>
            <person name="Christensen M.M."/>
            <person name="Li P."/>
            <person name="Marangoni P."/>
            <person name="Jernvall J."/>
            <person name="Klein O.D."/>
        </authorList>
    </citation>
    <scope>NUCLEOTIDE SEQUENCE [LARGE SCALE GENOMIC DNA]</scope>
    <source>
        <strain evidence="9">V071</strain>
    </source>
</reference>
<dbReference type="PROSITE" id="PS51162">
    <property type="entry name" value="THYROGLOBULIN_1_2"/>
    <property type="match status" value="1"/>
</dbReference>
<evidence type="ECO:0000313" key="10">
    <source>
        <dbReference type="Proteomes" id="UP001488838"/>
    </source>
</evidence>
<name>A0AAW0HXQ9_MYOGA</name>
<gene>
    <name evidence="9" type="ORF">U0070_026746</name>
</gene>
<dbReference type="SUPFAM" id="SSF57610">
    <property type="entry name" value="Thyroglobulin type-1 domain"/>
    <property type="match status" value="1"/>
</dbReference>